<evidence type="ECO:0000256" key="11">
    <source>
        <dbReference type="SAM" id="MobiDB-lite"/>
    </source>
</evidence>
<keyword evidence="5" id="KW-0032">Aminotransferase</keyword>
<gene>
    <name evidence="14" type="ORF">TI39_contig262g00027</name>
</gene>
<feature type="compositionally biased region" description="Low complexity" evidence="11">
    <location>
        <begin position="523"/>
        <end position="534"/>
    </location>
</feature>
<evidence type="ECO:0000256" key="7">
    <source>
        <dbReference type="ARBA" id="ARBA00022737"/>
    </source>
</evidence>
<dbReference type="PROSITE" id="PS51278">
    <property type="entry name" value="GATASE_TYPE_2"/>
    <property type="match status" value="1"/>
</dbReference>
<feature type="compositionally biased region" description="Low complexity" evidence="11">
    <location>
        <begin position="717"/>
        <end position="733"/>
    </location>
</feature>
<dbReference type="SUPFAM" id="SSF56235">
    <property type="entry name" value="N-terminal nucleophile aminohydrolases (Ntn hydrolases)"/>
    <property type="match status" value="1"/>
</dbReference>
<dbReference type="GO" id="GO:0097367">
    <property type="term" value="F:carbohydrate derivative binding"/>
    <property type="evidence" value="ECO:0007669"/>
    <property type="project" value="InterPro"/>
</dbReference>
<evidence type="ECO:0000313" key="14">
    <source>
        <dbReference type="EMBL" id="KJY02072.1"/>
    </source>
</evidence>
<sequence length="2845" mass="303849">MRLFRAGWWRKRRWRHMVDDISSEIARPLLVAIIFLVSWTTSTQAQNVPPQPFSENSSSRMGISVSTITEYASCSSPSQFLYTSGSMTLTASYASSATTGPSDLFGASPVSTSTPTAAGPVLTFEYTPTAGGGGVVGDPALESCALTTETEYSTVTVTSQSNGTVATSTVTVHDGLKGDEGVRTTTVMRDGETVRETTTVSGSGGVRETTTLLQDGTARGTTTLRDDGTARETTTLREDGTLRDTTSILGSGPGRETVTVIGNGTAQETKTITIHDGTDTRSRLDGSLPERTTSITGSVGTTTLTIHDGTAAVTTTFVGSNSARETTTIYLDPSGSTAPVLAPQSSCPAFDSFLPAQTVTRYSSLTALSTTTVFLQGNRSVTPTLAPQSSCPTLESFLTTPTITLYSSLAAAETTTIFLNGSVITVSDYCAPATSSTITPGGLDSVSTSPADGFCASVSTTIVTVSESQTSCPTLISTSPGTDQLTITRESTRTVFITGSDASGSTVASDSASTVETSQGLLSSSSTNTDSPTSTSPPIPTETPVMANATDLVQSGTVSDPYVVAIVASPDDNPPIAPPDAFDNFLLVTFGTSTTTSSAAPSAIRKRQQQSSGQPLTYNATQSFSTTPGWVYNITAYSAAGQNGDLPPDCALRICGDNTCGPDNTLTATFLLYSFAYTAPSTSSIATFSIRCQGQAYVGLNRVTIYPPPPSPEDNQPATPSGSPASGAGSSAGSIQTVTTSIYSTVYLTTTAYGTRTKTPSSGDPGNETRISTLPAQTTTFVTTYTTVVTATTSLAAGTQYSLITTTAVSTVTTVLPQETTAITITSSKPPGTETSLVPLTYHSTYFITETTREPGETQTTYLTASYVSTYISYVPGTTIQETLPPSTARETDYITSFIYSTRYDTVTLQGPTETTLSVSTFIVTYTTLIPVTQTAETLPPTTAILSYTTTQVETLTTSFEITLPRGTETQITTFYSTYLSSFAVTETASPLPASTATTELYFTTTLIETFTTSYPVTLPRGTETQVSTEVSTFYSTIITSFPVTETASTLPASTAFITTTLIESYTTSLPRGTETEVSTFCSTIISSYPVTTERSITLTEDRSVTLTEPASTYITTLVETYTSSFPYTLPRGTETEYSTLYTTITASFAVTEDRSITRTESLTETTVEPASTLVTTLVSTYYSTLISSYPVTETSIEPPTTIIESYTTTYYSTIISTQDRNITLTESLTETAIPVTTTFVSTRVSTYFSTFVITETSSYPVTATSIPPPTTITESQVSTFYLTIISTLDRSLTDTTELPASTFVSTLVSTYYSTIVSCYPITETATQPPTTIIETFYSIIVSTLDRSQTETTIVPASTLTSTLEVTQTSTLPPETLTTTLVTMQNVTLTNERTETSISVQVSTFEVTYTLPAETSLSYVYFTSTTVVPASTNTATETATTDRFITSTTLSIQPASTVTTSYPVTTVQTVTFTEISSAPGQTFVETSYSTSLITTTFYVTTTFVTTQPASTLPASTLPASTRVITSTLPASTITIVQTTTRDGSTIVSTSLSVQPARTETSTLPAQTQTQVQTQTLFPQTQTATTTQSTILERTTTERYTTLSVPPPQTQTATNTLPAQTQTLPRQTQTTTLVITPPASTLPPSTQTVTSTPPVQTQTLPQQTQTTTAVSTSLSVQPASTNTVIVTTTRDGQTITSTSISIQPGSTVTSTLPASTLPPSTITVTTVLPASSLPASTFTVTSTLPQQTQTLPPQTTTTTVTSTPPASTLPPSTVIVTSTPPAVTQTPPPQTQTATVVTTAPASTLPRSTLVITSTQPAPTQTTTRDASTVTSYIYTTEVTTAPSSVFVTLTTTAEGQTSTITVTYTTTTPSSTARPTTTQRVTTTTSSSSIIRPAVALRTPTVIAGSPISAPSNQDDLVYAANNLPMPLTIYGTTTSRVNVSSNGIIALSPLTTAYANAALPVYSIAPVAIFPCWDDLVISAGQTQGIFYGVDGVSPNRAITFEYYVAKYQATTFYYHFLVTQWENITGTWTIDYLNMSDSGAGATIGIQSQTSLLAGRFAQFSLNTASAPAGRIISFNPANNSWHSSRSHTLTPTTSVPAYHTIRIATPPIPITLAPAIEPHLIAQELPNKPASTLLVDTSSPRTVIMCGIFGYINYLVEKDRRFIIDTLVNGLARLEYRGYDSAGIAVDGDKKNEVFAFKEVGKVAKLKQLIEDEAPDMTQVFDNHAGIAHTRWATHGPPSRVNCHPHRSDPKWEFAIVHNGIITNYKELRTLLEAKGFRFETETDTEAIAKLAKYIFDEHPTIDFTTLAKAIIKELQGAFGLLMKSVHFPGEVVAARKGSPLVVGVRTARKMKVDFVDVEFGDSGDFLSAEQASQNVALKRSPGGLGAGLLAPPDKSLLHRSQSRAFLSDDGVPQPTEFFLSSDPSAIIEHTKKVLYLEDDDIAHIHEGQLNIHRLSKTDGTSNVRAIQTIEIELQEIMKGRFDHFMQKEIFEQPESVVNAMRGRLNAADKTVTLGGLKQYISTIRRCRRLIFIACGTSFHSCMAVRGAFEELTDIPISVELASDFLDRKAPVFRDDTCVFVSQSGETADSLMALRYCLERGALTVGIVNVVGSSISLMTHCGVHINAGPEIGVASTKAYTSQFVCMIMFALSLSEDRASKTQRRLEIMEGLGKVSEQFKEILKLDQEIKDLCLKFKDQRSMLLLGRGAQHATALEGALKIKEISYLHCEAVMSGELKHGVLALVDENLPIVMILTRDDIFAKSLNAYQQVIARKGRPIVICNTGDEEFPGDKTDKIEVPHTVDILQGLLNVLPLQLMAYWLAVAEGVNVDFPRNLAKSVTVE</sequence>
<dbReference type="Proteomes" id="UP000033647">
    <property type="component" value="Unassembled WGS sequence"/>
</dbReference>
<evidence type="ECO:0000256" key="4">
    <source>
        <dbReference type="ARBA" id="ARBA00012916"/>
    </source>
</evidence>
<evidence type="ECO:0000259" key="13">
    <source>
        <dbReference type="PROSITE" id="PS51464"/>
    </source>
</evidence>
<dbReference type="EMBL" id="LAFY01000254">
    <property type="protein sequence ID" value="KJY02072.1"/>
    <property type="molecule type" value="Genomic_DNA"/>
</dbReference>
<keyword evidence="15" id="KW-1185">Reference proteome</keyword>
<dbReference type="InterPro" id="IPR035466">
    <property type="entry name" value="GlmS/AgaS_SIS"/>
</dbReference>
<dbReference type="Gene3D" id="3.60.20.10">
    <property type="entry name" value="Glutamine Phosphoribosylpyrophosphate, subunit 1, domain 1"/>
    <property type="match status" value="1"/>
</dbReference>
<evidence type="ECO:0000256" key="9">
    <source>
        <dbReference type="ARBA" id="ARBA00029805"/>
    </source>
</evidence>
<evidence type="ECO:0000256" key="2">
    <source>
        <dbReference type="ARBA" id="ARBA00003267"/>
    </source>
</evidence>
<dbReference type="EC" id="2.6.1.16" evidence="4"/>
<evidence type="ECO:0000313" key="15">
    <source>
        <dbReference type="Proteomes" id="UP000033647"/>
    </source>
</evidence>
<dbReference type="InterPro" id="IPR046348">
    <property type="entry name" value="SIS_dom_sf"/>
</dbReference>
<comment type="caution">
    <text evidence="14">The sequence shown here is derived from an EMBL/GenBank/DDBJ whole genome shotgun (WGS) entry which is preliminary data.</text>
</comment>
<comment type="catalytic activity">
    <reaction evidence="1">
        <text>D-fructose 6-phosphate + L-glutamine = D-glucosamine 6-phosphate + L-glutamate</text>
        <dbReference type="Rhea" id="RHEA:13237"/>
        <dbReference type="ChEBI" id="CHEBI:29985"/>
        <dbReference type="ChEBI" id="CHEBI:58359"/>
        <dbReference type="ChEBI" id="CHEBI:58725"/>
        <dbReference type="ChEBI" id="CHEBI:61527"/>
        <dbReference type="EC" id="2.6.1.16"/>
    </reaction>
</comment>
<feature type="region of interest" description="Disordered" evidence="11">
    <location>
        <begin position="1744"/>
        <end position="1770"/>
    </location>
</feature>
<comment type="pathway">
    <text evidence="3">Nucleotide-sugar biosynthesis; UDP-N-acetyl-alpha-D-glucosamine biosynthesis; alpha-D-glucosamine 6-phosphate from D-fructose 6-phosphate: step 1/1.</text>
</comment>
<dbReference type="SUPFAM" id="SSF53697">
    <property type="entry name" value="SIS domain"/>
    <property type="match status" value="1"/>
</dbReference>
<feature type="region of interest" description="Disordered" evidence="11">
    <location>
        <begin position="500"/>
        <end position="543"/>
    </location>
</feature>
<dbReference type="InterPro" id="IPR017932">
    <property type="entry name" value="GATase_2_dom"/>
</dbReference>
<dbReference type="InterPro" id="IPR001347">
    <property type="entry name" value="SIS_dom"/>
</dbReference>
<dbReference type="InterPro" id="IPR047084">
    <property type="entry name" value="GFAT_N"/>
</dbReference>
<dbReference type="GO" id="GO:0006031">
    <property type="term" value="P:chitin biosynthetic process"/>
    <property type="evidence" value="ECO:0007669"/>
    <property type="project" value="UniProtKB-ARBA"/>
</dbReference>
<accession>A0A0F4GXE7</accession>
<evidence type="ECO:0000256" key="6">
    <source>
        <dbReference type="ARBA" id="ARBA00022679"/>
    </source>
</evidence>
<dbReference type="Gene3D" id="3.40.50.10490">
    <property type="entry name" value="Glucose-6-phosphate isomerase like protein, domain 1"/>
    <property type="match status" value="2"/>
</dbReference>
<keyword evidence="7" id="KW-0677">Repeat</keyword>
<dbReference type="InterPro" id="IPR035490">
    <property type="entry name" value="GlmS/FrlB_SIS"/>
</dbReference>
<dbReference type="InterPro" id="IPR029055">
    <property type="entry name" value="Ntn_hydrolases_N"/>
</dbReference>
<feature type="region of interest" description="Disordered" evidence="11">
    <location>
        <begin position="703"/>
        <end position="733"/>
    </location>
</feature>
<comment type="function">
    <text evidence="2">Involved in amino sugar synthesis (formation of chitin, supplies the amino sugars of asparagine-linked oligosaccharides of glycoproteins).</text>
</comment>
<dbReference type="CDD" id="cd05009">
    <property type="entry name" value="SIS_GlmS_GlmD_2"/>
    <property type="match status" value="1"/>
</dbReference>
<feature type="domain" description="SIS" evidence="13">
    <location>
        <begin position="2694"/>
        <end position="2835"/>
    </location>
</feature>
<dbReference type="CDD" id="cd05008">
    <property type="entry name" value="SIS_GlmS_GlmD_1"/>
    <property type="match status" value="1"/>
</dbReference>
<evidence type="ECO:0000256" key="5">
    <source>
        <dbReference type="ARBA" id="ARBA00022576"/>
    </source>
</evidence>
<dbReference type="FunFam" id="3.40.50.10490:FF:000001">
    <property type="entry name" value="Glutamine--fructose-6-phosphate aminotransferase [isomerizing]"/>
    <property type="match status" value="1"/>
</dbReference>
<dbReference type="PANTHER" id="PTHR10937">
    <property type="entry name" value="GLUCOSAMINE--FRUCTOSE-6-PHOSPHATE AMINOTRANSFERASE, ISOMERIZING"/>
    <property type="match status" value="1"/>
</dbReference>
<dbReference type="PANTHER" id="PTHR10937:SF0">
    <property type="entry name" value="GLUTAMINE--FRUCTOSE-6-PHOSPHATE TRANSAMINASE (ISOMERIZING)"/>
    <property type="match status" value="1"/>
</dbReference>
<dbReference type="Pfam" id="PF01380">
    <property type="entry name" value="SIS"/>
    <property type="match status" value="2"/>
</dbReference>
<dbReference type="NCBIfam" id="NF001484">
    <property type="entry name" value="PRK00331.1"/>
    <property type="match status" value="1"/>
</dbReference>
<evidence type="ECO:0000256" key="3">
    <source>
        <dbReference type="ARBA" id="ARBA00004775"/>
    </source>
</evidence>
<keyword evidence="8" id="KW-0315">Glutamine amidotransferase</keyword>
<dbReference type="GO" id="GO:0006048">
    <property type="term" value="P:UDP-N-acetylglucosamine biosynthetic process"/>
    <property type="evidence" value="ECO:0007669"/>
    <property type="project" value="UniProtKB-UniPathway"/>
</dbReference>
<dbReference type="GO" id="GO:0006002">
    <property type="term" value="P:fructose 6-phosphate metabolic process"/>
    <property type="evidence" value="ECO:0007669"/>
    <property type="project" value="TreeGrafter"/>
</dbReference>
<dbReference type="Pfam" id="PF13522">
    <property type="entry name" value="GATase_6"/>
    <property type="match status" value="1"/>
</dbReference>
<feature type="compositionally biased region" description="Low complexity" evidence="11">
    <location>
        <begin position="1641"/>
        <end position="1655"/>
    </location>
</feature>
<evidence type="ECO:0000259" key="12">
    <source>
        <dbReference type="PROSITE" id="PS51278"/>
    </source>
</evidence>
<protein>
    <recommendedName>
        <fullName evidence="4">glutamine--fructose-6-phosphate transaminase (isomerizing)</fullName>
        <ecNumber evidence="4">2.6.1.16</ecNumber>
    </recommendedName>
    <alternativeName>
        <fullName evidence="10">D-fructose-6-phosphate amidotransferase</fullName>
    </alternativeName>
    <alternativeName>
        <fullName evidence="9">Hexosephosphate aminotransferase</fullName>
    </alternativeName>
</protein>
<dbReference type="FunFam" id="3.40.50.10490:FF:000002">
    <property type="entry name" value="Glutamine--fructose-6-phosphate aminotransferase [isomerizing]"/>
    <property type="match status" value="1"/>
</dbReference>
<dbReference type="GO" id="GO:0006487">
    <property type="term" value="P:protein N-linked glycosylation"/>
    <property type="evidence" value="ECO:0007669"/>
    <property type="project" value="TreeGrafter"/>
</dbReference>
<reference evidence="14 15" key="1">
    <citation type="submission" date="2015-03" db="EMBL/GenBank/DDBJ databases">
        <title>RNA-seq based gene annotation and comparative genomics of four Zymoseptoria species reveal species-specific pathogenicity related genes and transposable element activity.</title>
        <authorList>
            <person name="Grandaubert J."/>
            <person name="Bhattacharyya A."/>
            <person name="Stukenbrock E.H."/>
        </authorList>
    </citation>
    <scope>NUCLEOTIDE SEQUENCE [LARGE SCALE GENOMIC DNA]</scope>
    <source>
        <strain evidence="14 15">Zb18110</strain>
    </source>
</reference>
<name>A0A0F4GXE7_9PEZI</name>
<dbReference type="STRING" id="1047168.A0A0F4GXE7"/>
<keyword evidence="6" id="KW-0808">Transferase</keyword>
<evidence type="ECO:0000256" key="10">
    <source>
        <dbReference type="ARBA" id="ARBA00033302"/>
    </source>
</evidence>
<dbReference type="GO" id="GO:0004360">
    <property type="term" value="F:glutamine-fructose-6-phosphate transaminase (isomerizing) activity"/>
    <property type="evidence" value="ECO:0007669"/>
    <property type="project" value="UniProtKB-EC"/>
</dbReference>
<organism evidence="14 15">
    <name type="scientific">Zymoseptoria brevis</name>
    <dbReference type="NCBI Taxonomy" id="1047168"/>
    <lineage>
        <taxon>Eukaryota</taxon>
        <taxon>Fungi</taxon>
        <taxon>Dikarya</taxon>
        <taxon>Ascomycota</taxon>
        <taxon>Pezizomycotina</taxon>
        <taxon>Dothideomycetes</taxon>
        <taxon>Dothideomycetidae</taxon>
        <taxon>Mycosphaerellales</taxon>
        <taxon>Mycosphaerellaceae</taxon>
        <taxon>Zymoseptoria</taxon>
    </lineage>
</organism>
<feature type="domain" description="SIS" evidence="13">
    <location>
        <begin position="2523"/>
        <end position="2662"/>
    </location>
</feature>
<feature type="region of interest" description="Disordered" evidence="11">
    <location>
        <begin position="1635"/>
        <end position="1655"/>
    </location>
</feature>
<feature type="domain" description="Glutamine amidotransferase type-2" evidence="12">
    <location>
        <begin position="2149"/>
        <end position="2451"/>
    </location>
</feature>
<dbReference type="PROSITE" id="PS51464">
    <property type="entry name" value="SIS"/>
    <property type="match status" value="2"/>
</dbReference>
<feature type="compositionally biased region" description="Polar residues" evidence="11">
    <location>
        <begin position="500"/>
        <end position="522"/>
    </location>
</feature>
<proteinExistence type="predicted"/>
<evidence type="ECO:0000256" key="8">
    <source>
        <dbReference type="ARBA" id="ARBA00022962"/>
    </source>
</evidence>
<dbReference type="UniPathway" id="UPA00113">
    <property type="reaction ID" value="UER00528"/>
</dbReference>
<dbReference type="CDD" id="cd00714">
    <property type="entry name" value="GFAT"/>
    <property type="match status" value="1"/>
</dbReference>
<evidence type="ECO:0000256" key="1">
    <source>
        <dbReference type="ARBA" id="ARBA00001031"/>
    </source>
</evidence>
<dbReference type="OrthoDB" id="15235at2759"/>